<keyword evidence="3" id="KW-0472">Membrane</keyword>
<keyword evidence="5" id="KW-1185">Reference proteome</keyword>
<dbReference type="PANTHER" id="PTHR35841">
    <property type="entry name" value="PHOSPHONATES-BINDING PERIPLASMIC PROTEIN"/>
    <property type="match status" value="1"/>
</dbReference>
<comment type="similarity">
    <text evidence="1">Belongs to the phosphate/phosphite/phosphonate binding protein family.</text>
</comment>
<dbReference type="AlphaFoldDB" id="A0A5C5VHN0"/>
<evidence type="ECO:0000313" key="5">
    <source>
        <dbReference type="Proteomes" id="UP000316714"/>
    </source>
</evidence>
<dbReference type="SUPFAM" id="SSF53850">
    <property type="entry name" value="Periplasmic binding protein-like II"/>
    <property type="match status" value="1"/>
</dbReference>
<dbReference type="GO" id="GO:0043190">
    <property type="term" value="C:ATP-binding cassette (ABC) transporter complex"/>
    <property type="evidence" value="ECO:0007669"/>
    <property type="project" value="InterPro"/>
</dbReference>
<gene>
    <name evidence="4" type="primary">phnD</name>
    <name evidence="4" type="ORF">KOR34_25770</name>
</gene>
<evidence type="ECO:0000256" key="2">
    <source>
        <dbReference type="ARBA" id="ARBA00022729"/>
    </source>
</evidence>
<name>A0A5C5VHN0_9BACT</name>
<keyword evidence="3" id="KW-0812">Transmembrane</keyword>
<dbReference type="InterPro" id="IPR005770">
    <property type="entry name" value="PhnD"/>
</dbReference>
<dbReference type="OrthoDB" id="9781943at2"/>
<proteinExistence type="inferred from homology"/>
<evidence type="ECO:0000256" key="3">
    <source>
        <dbReference type="SAM" id="Phobius"/>
    </source>
</evidence>
<keyword evidence="2" id="KW-0732">Signal</keyword>
<evidence type="ECO:0000256" key="1">
    <source>
        <dbReference type="ARBA" id="ARBA00007162"/>
    </source>
</evidence>
<dbReference type="RefSeq" id="WP_146564945.1">
    <property type="nucleotide sequence ID" value="NZ_SIHJ01000001.1"/>
</dbReference>
<dbReference type="PANTHER" id="PTHR35841:SF1">
    <property type="entry name" value="PHOSPHONATES-BINDING PERIPLASMIC PROTEIN"/>
    <property type="match status" value="1"/>
</dbReference>
<accession>A0A5C5VHN0</accession>
<dbReference type="GO" id="GO:0055085">
    <property type="term" value="P:transmembrane transport"/>
    <property type="evidence" value="ECO:0007669"/>
    <property type="project" value="InterPro"/>
</dbReference>
<dbReference type="Proteomes" id="UP000316714">
    <property type="component" value="Unassembled WGS sequence"/>
</dbReference>
<organism evidence="4 5">
    <name type="scientific">Posidoniimonas corsicana</name>
    <dbReference type="NCBI Taxonomy" id="1938618"/>
    <lineage>
        <taxon>Bacteria</taxon>
        <taxon>Pseudomonadati</taxon>
        <taxon>Planctomycetota</taxon>
        <taxon>Planctomycetia</taxon>
        <taxon>Pirellulales</taxon>
        <taxon>Lacipirellulaceae</taxon>
        <taxon>Posidoniimonas</taxon>
    </lineage>
</organism>
<comment type="caution">
    <text evidence="4">The sequence shown here is derived from an EMBL/GenBank/DDBJ whole genome shotgun (WGS) entry which is preliminary data.</text>
</comment>
<keyword evidence="3" id="KW-1133">Transmembrane helix</keyword>
<evidence type="ECO:0000313" key="4">
    <source>
        <dbReference type="EMBL" id="TWT37621.1"/>
    </source>
</evidence>
<sequence>MNPHDDRAQGTSLLRILAVAIPVALFTAVAVHLWGNSLRESATAQLNRDVLSTMLPNWAEGGEVADLYEDADKDLVADTPEDEGLLQQPESLVFSYIASSKESRPESAGGQWDALLSAIDSATSKPVTVVEFEQLNEQLEAMRRGQIHILGLGTGAAPLAVQTAGFVPLCTMANADGEVGYKMVLLTSADSGIKELADVKGRKVVFVRPTSNSGFKAAFVQLYDDAGLLPEQDYEWSFSLSHESSVHDVLSGAADVAPVASDILAKMVEQGDVDESQYRVIYKSEAFPPAVIGCAHNLPAGMIEQIRSTLIGLDWDGTGLEEQFGPMGAARFVEVNYKNDWANIRRIDDAVRRLATPRGPQ</sequence>
<protein>
    <submittedName>
        <fullName evidence="4">Phosphate-import protein PhnD</fullName>
    </submittedName>
</protein>
<feature type="transmembrane region" description="Helical" evidence="3">
    <location>
        <begin position="12"/>
        <end position="35"/>
    </location>
</feature>
<reference evidence="4 5" key="1">
    <citation type="submission" date="2019-02" db="EMBL/GenBank/DDBJ databases">
        <title>Deep-cultivation of Planctomycetes and their phenomic and genomic characterization uncovers novel biology.</title>
        <authorList>
            <person name="Wiegand S."/>
            <person name="Jogler M."/>
            <person name="Boedeker C."/>
            <person name="Pinto D."/>
            <person name="Vollmers J."/>
            <person name="Rivas-Marin E."/>
            <person name="Kohn T."/>
            <person name="Peeters S.H."/>
            <person name="Heuer A."/>
            <person name="Rast P."/>
            <person name="Oberbeckmann S."/>
            <person name="Bunk B."/>
            <person name="Jeske O."/>
            <person name="Meyerdierks A."/>
            <person name="Storesund J.E."/>
            <person name="Kallscheuer N."/>
            <person name="Luecker S."/>
            <person name="Lage O.M."/>
            <person name="Pohl T."/>
            <person name="Merkel B.J."/>
            <person name="Hornburger P."/>
            <person name="Mueller R.-W."/>
            <person name="Bruemmer F."/>
            <person name="Labrenz M."/>
            <person name="Spormann A.M."/>
            <person name="Op Den Camp H."/>
            <person name="Overmann J."/>
            <person name="Amann R."/>
            <person name="Jetten M.S.M."/>
            <person name="Mascher T."/>
            <person name="Medema M.H."/>
            <person name="Devos D.P."/>
            <person name="Kaster A.-K."/>
            <person name="Ovreas L."/>
            <person name="Rohde M."/>
            <person name="Galperin M.Y."/>
            <person name="Jogler C."/>
        </authorList>
    </citation>
    <scope>NUCLEOTIDE SEQUENCE [LARGE SCALE GENOMIC DNA]</scope>
    <source>
        <strain evidence="4 5">KOR34</strain>
    </source>
</reference>
<dbReference type="NCBIfam" id="TIGR01098">
    <property type="entry name" value="3A0109s03R"/>
    <property type="match status" value="1"/>
</dbReference>
<dbReference type="Gene3D" id="3.40.190.10">
    <property type="entry name" value="Periplasmic binding protein-like II"/>
    <property type="match status" value="2"/>
</dbReference>
<dbReference type="Pfam" id="PF12974">
    <property type="entry name" value="Phosphonate-bd"/>
    <property type="match status" value="1"/>
</dbReference>
<dbReference type="EMBL" id="SIHJ01000001">
    <property type="protein sequence ID" value="TWT37621.1"/>
    <property type="molecule type" value="Genomic_DNA"/>
</dbReference>